<proteinExistence type="inferred from homology"/>
<dbReference type="GO" id="GO:0016887">
    <property type="term" value="F:ATP hydrolysis activity"/>
    <property type="evidence" value="ECO:0007669"/>
    <property type="project" value="TreeGrafter"/>
</dbReference>
<comment type="caution">
    <text evidence="12">The sequence shown here is derived from an EMBL/GenBank/DDBJ whole genome shotgun (WGS) entry which is preliminary data.</text>
</comment>
<name>A0A8S0PXB7_OLEEU</name>
<feature type="region of interest" description="Disordered" evidence="10">
    <location>
        <begin position="1"/>
        <end position="22"/>
    </location>
</feature>
<keyword evidence="5 8" id="KW-0505">Motor protein</keyword>
<evidence type="ECO:0000256" key="2">
    <source>
        <dbReference type="ARBA" id="ARBA00022741"/>
    </source>
</evidence>
<accession>A0A8S0PXB7</accession>
<dbReference type="GO" id="GO:0007018">
    <property type="term" value="P:microtubule-based movement"/>
    <property type="evidence" value="ECO:0007669"/>
    <property type="project" value="InterPro"/>
</dbReference>
<evidence type="ECO:0000256" key="1">
    <source>
        <dbReference type="ARBA" id="ARBA00022701"/>
    </source>
</evidence>
<evidence type="ECO:0000313" key="13">
    <source>
        <dbReference type="Proteomes" id="UP000594638"/>
    </source>
</evidence>
<dbReference type="EMBL" id="CACTIH010000252">
    <property type="protein sequence ID" value="CAA2958079.1"/>
    <property type="molecule type" value="Genomic_DNA"/>
</dbReference>
<protein>
    <recommendedName>
        <fullName evidence="7">Kinesin-like protein KIN-10A</fullName>
    </recommendedName>
</protein>
<dbReference type="Pfam" id="PF00225">
    <property type="entry name" value="Kinesin"/>
    <property type="match status" value="1"/>
</dbReference>
<dbReference type="OrthoDB" id="3176171at2759"/>
<evidence type="ECO:0000259" key="11">
    <source>
        <dbReference type="PROSITE" id="PS50067"/>
    </source>
</evidence>
<dbReference type="PANTHER" id="PTHR24115:SF416">
    <property type="entry name" value="KINESIN-LIKE PROTEIN KIN-10A"/>
    <property type="match status" value="1"/>
</dbReference>
<evidence type="ECO:0000256" key="9">
    <source>
        <dbReference type="SAM" id="Coils"/>
    </source>
</evidence>
<dbReference type="InterPro" id="IPR001752">
    <property type="entry name" value="Kinesin_motor_dom"/>
</dbReference>
<comment type="similarity">
    <text evidence="6">Belongs to the TRAFAC class myosin-kinesin ATPase superfamily. Kinesin family. KIN-10 subfamily.</text>
</comment>
<dbReference type="GO" id="GO:0005524">
    <property type="term" value="F:ATP binding"/>
    <property type="evidence" value="ECO:0007669"/>
    <property type="project" value="UniProtKB-UniRule"/>
</dbReference>
<evidence type="ECO:0000256" key="6">
    <source>
        <dbReference type="ARBA" id="ARBA00061615"/>
    </source>
</evidence>
<dbReference type="PANTHER" id="PTHR24115">
    <property type="entry name" value="KINESIN-RELATED"/>
    <property type="match status" value="1"/>
</dbReference>
<dbReference type="Proteomes" id="UP000594638">
    <property type="component" value="Unassembled WGS sequence"/>
</dbReference>
<evidence type="ECO:0000256" key="5">
    <source>
        <dbReference type="ARBA" id="ARBA00023175"/>
    </source>
</evidence>
<dbReference type="PROSITE" id="PS50067">
    <property type="entry name" value="KINESIN_MOTOR_2"/>
    <property type="match status" value="1"/>
</dbReference>
<dbReference type="PRINTS" id="PR00380">
    <property type="entry name" value="KINESINHEAVY"/>
</dbReference>
<reference evidence="12 13" key="1">
    <citation type="submission" date="2019-12" db="EMBL/GenBank/DDBJ databases">
        <authorList>
            <person name="Alioto T."/>
            <person name="Alioto T."/>
            <person name="Gomez Garrido J."/>
        </authorList>
    </citation>
    <scope>NUCLEOTIDE SEQUENCE [LARGE SCALE GENOMIC DNA]</scope>
</reference>
<evidence type="ECO:0000256" key="8">
    <source>
        <dbReference type="PROSITE-ProRule" id="PRU00283"/>
    </source>
</evidence>
<dbReference type="AlphaFoldDB" id="A0A8S0PXB7"/>
<evidence type="ECO:0000256" key="4">
    <source>
        <dbReference type="ARBA" id="ARBA00023054"/>
    </source>
</evidence>
<keyword evidence="1" id="KW-0493">Microtubule</keyword>
<dbReference type="GO" id="GO:0005871">
    <property type="term" value="C:kinesin complex"/>
    <property type="evidence" value="ECO:0007669"/>
    <property type="project" value="TreeGrafter"/>
</dbReference>
<dbReference type="GO" id="GO:0008017">
    <property type="term" value="F:microtubule binding"/>
    <property type="evidence" value="ECO:0007669"/>
    <property type="project" value="InterPro"/>
</dbReference>
<dbReference type="InterPro" id="IPR036961">
    <property type="entry name" value="Kinesin_motor_dom_sf"/>
</dbReference>
<evidence type="ECO:0000256" key="3">
    <source>
        <dbReference type="ARBA" id="ARBA00022840"/>
    </source>
</evidence>
<feature type="domain" description="Kinesin motor" evidence="11">
    <location>
        <begin position="43"/>
        <end position="373"/>
    </location>
</feature>
<dbReference type="GO" id="GO:0003777">
    <property type="term" value="F:microtubule motor activity"/>
    <property type="evidence" value="ECO:0007669"/>
    <property type="project" value="InterPro"/>
</dbReference>
<dbReference type="InterPro" id="IPR027417">
    <property type="entry name" value="P-loop_NTPase"/>
</dbReference>
<feature type="binding site" evidence="8">
    <location>
        <begin position="127"/>
        <end position="134"/>
    </location>
    <ligand>
        <name>ATP</name>
        <dbReference type="ChEBI" id="CHEBI:30616"/>
    </ligand>
</feature>
<feature type="coiled-coil region" evidence="9">
    <location>
        <begin position="413"/>
        <end position="524"/>
    </location>
</feature>
<keyword evidence="13" id="KW-1185">Reference proteome</keyword>
<dbReference type="FunFam" id="3.40.850.10:FF:000068">
    <property type="entry name" value="p-loop containing nucleoside triphosphate hydrolase superfamily protein"/>
    <property type="match status" value="1"/>
</dbReference>
<organism evidence="12 13">
    <name type="scientific">Olea europaea subsp. europaea</name>
    <dbReference type="NCBI Taxonomy" id="158383"/>
    <lineage>
        <taxon>Eukaryota</taxon>
        <taxon>Viridiplantae</taxon>
        <taxon>Streptophyta</taxon>
        <taxon>Embryophyta</taxon>
        <taxon>Tracheophyta</taxon>
        <taxon>Spermatophyta</taxon>
        <taxon>Magnoliopsida</taxon>
        <taxon>eudicotyledons</taxon>
        <taxon>Gunneridae</taxon>
        <taxon>Pentapetalae</taxon>
        <taxon>asterids</taxon>
        <taxon>lamiids</taxon>
        <taxon>Lamiales</taxon>
        <taxon>Oleaceae</taxon>
        <taxon>Oleeae</taxon>
        <taxon>Olea</taxon>
    </lineage>
</organism>
<dbReference type="GO" id="GO:0005874">
    <property type="term" value="C:microtubule"/>
    <property type="evidence" value="ECO:0007669"/>
    <property type="project" value="UniProtKB-KW"/>
</dbReference>
<evidence type="ECO:0000256" key="10">
    <source>
        <dbReference type="SAM" id="MobiDB-lite"/>
    </source>
</evidence>
<keyword evidence="4 9" id="KW-0175">Coiled coil</keyword>
<dbReference type="Gramene" id="OE9A058886T2">
    <property type="protein sequence ID" value="OE9A058886C2"/>
    <property type="gene ID" value="OE9A058886"/>
</dbReference>
<gene>
    <name evidence="12" type="ORF">OLEA9_A058886</name>
</gene>
<keyword evidence="2 8" id="KW-0547">Nucleotide-binding</keyword>
<dbReference type="SMART" id="SM00129">
    <property type="entry name" value="KISc"/>
    <property type="match status" value="1"/>
</dbReference>
<evidence type="ECO:0000256" key="7">
    <source>
        <dbReference type="ARBA" id="ARBA00073419"/>
    </source>
</evidence>
<dbReference type="InterPro" id="IPR027640">
    <property type="entry name" value="Kinesin-like_fam"/>
</dbReference>
<evidence type="ECO:0000313" key="12">
    <source>
        <dbReference type="EMBL" id="CAA2958079.1"/>
    </source>
</evidence>
<dbReference type="SUPFAM" id="SSF52540">
    <property type="entry name" value="P-loop containing nucleoside triphosphate hydrolases"/>
    <property type="match status" value="1"/>
</dbReference>
<dbReference type="Gene3D" id="3.40.850.10">
    <property type="entry name" value="Kinesin motor domain"/>
    <property type="match status" value="1"/>
</dbReference>
<sequence>MAPTPSSKLKTAHQSKTPQSKLRLNFAKETASTNTVALPAEHPVEVIGRIRNNPDQKDKSLPTQSTVQINSAYNSLRLKTDIGYRDFTLDGVSLSEEDDLVGFYRKFVESRIKGVKMGNKCTIMMYGPTGSGKSHTMFGCAKQPGIVYRSLRDILGGEEEMDGEKLGVGRFVQVSVLEIYNEEIYDLLPSPNCGGRFGLGWSKGSSTSKVKLEVMGKKAKNASFISGNEAGKILKEIEKVEKRRIVKSTLCNERSSRSHCMIILDVPTVGGRLMLVDMAGSENIEQAGQNGLEAKMQTAKINQGNIALKRVVESIANGDSHVPFRDSKLTMLLQDSFEDDKSKILMILCASPGLKELHKTIATLEYGAKAKCIIRGPHTPVKEKGAEDSSSAVILGSRIEAMDQFIYTLQMESRLREKERNEAQKELKKKEEEINGLRTKLTLVDGGGMGISEDEIDSKVNKRTQMLKSELERKIKECQKMANEILEKERRKMEEKIFQQQQEVETLRRRLEEIESELSSSRAESASSADIEESSFIKRFLEVSSEDSEMVKSMDLDKSLDMGIIKYDDVVHKAETNSITAISGYSDMNNLNEDLSNFTNKTWLSTVYEEEEEEESEENLLDEEVKKEVIEEENTYLSTLVLPEFSSQNPEKDGYYEDTVELVRFESYSEPQNANNAAPREMRIQNIFTLCGDHREHSQHETPTPVRKKLEDIDSLSSTPLKSVGQLEKISRYAEIGKDSKENQNPLDDDETSSDLEVYVKWEASKENAGKFITKLKVLKDSTLTDLRKLIEIYLGGEQQAFTFLVLGDDPSSCSVFREKEAATRTSELPICNNQLLHGHLACLRPVKPNQCHSHLPFSPLENKLSAATPRSQQGNHLFT</sequence>
<keyword evidence="3 8" id="KW-0067">ATP-binding</keyword>